<dbReference type="VEuPathDB" id="FungiDB:EMCG_09019"/>
<dbReference type="SUPFAM" id="SSF103657">
    <property type="entry name" value="BAR/IMD domain-like"/>
    <property type="match status" value="1"/>
</dbReference>
<evidence type="ECO:0000256" key="1">
    <source>
        <dbReference type="ARBA" id="ARBA00022583"/>
    </source>
</evidence>
<dbReference type="GO" id="GO:0032185">
    <property type="term" value="P:septin cytoskeleton organization"/>
    <property type="evidence" value="ECO:0007669"/>
    <property type="project" value="TreeGrafter"/>
</dbReference>
<keyword evidence="6" id="KW-1185">Reference proteome</keyword>
<accession>A0A2B7ZTV0</accession>
<feature type="compositionally biased region" description="Polar residues" evidence="3">
    <location>
        <begin position="402"/>
        <end position="412"/>
    </location>
</feature>
<dbReference type="GO" id="GO:0006897">
    <property type="term" value="P:endocytosis"/>
    <property type="evidence" value="ECO:0007669"/>
    <property type="project" value="UniProtKB-KW"/>
</dbReference>
<proteinExistence type="predicted"/>
<feature type="compositionally biased region" description="Basic and acidic residues" evidence="3">
    <location>
        <begin position="443"/>
        <end position="463"/>
    </location>
</feature>
<organism evidence="5 6">
    <name type="scientific">[Emmonsia] crescens</name>
    <dbReference type="NCBI Taxonomy" id="73230"/>
    <lineage>
        <taxon>Eukaryota</taxon>
        <taxon>Fungi</taxon>
        <taxon>Dikarya</taxon>
        <taxon>Ascomycota</taxon>
        <taxon>Pezizomycotina</taxon>
        <taxon>Eurotiomycetes</taxon>
        <taxon>Eurotiomycetidae</taxon>
        <taxon>Onygenales</taxon>
        <taxon>Ajellomycetaceae</taxon>
        <taxon>Emergomyces</taxon>
    </lineage>
</organism>
<dbReference type="Pfam" id="PF10291">
    <property type="entry name" value="muHD"/>
    <property type="match status" value="1"/>
</dbReference>
<dbReference type="Pfam" id="PF00611">
    <property type="entry name" value="FCH"/>
    <property type="match status" value="1"/>
</dbReference>
<dbReference type="Gene3D" id="1.20.1270.60">
    <property type="entry name" value="Arfaptin homology (AH) domain/BAR domain"/>
    <property type="match status" value="1"/>
</dbReference>
<evidence type="ECO:0000256" key="2">
    <source>
        <dbReference type="SAM" id="Coils"/>
    </source>
</evidence>
<keyword evidence="1" id="KW-0254">Endocytosis</keyword>
<evidence type="ECO:0000259" key="4">
    <source>
        <dbReference type="PROSITE" id="PS51072"/>
    </source>
</evidence>
<dbReference type="STRING" id="73230.A0A2B7ZTV0"/>
<dbReference type="EMBL" id="PDND01000001">
    <property type="protein sequence ID" value="PGH37115.1"/>
    <property type="molecule type" value="Genomic_DNA"/>
</dbReference>
<dbReference type="PANTHER" id="PTHR23065:SF54">
    <property type="entry name" value="SUPPRESSOR OF YEAST PROFILIN DELETION"/>
    <property type="match status" value="1"/>
</dbReference>
<feature type="coiled-coil region" evidence="2">
    <location>
        <begin position="120"/>
        <end position="147"/>
    </location>
</feature>
<name>A0A2B7ZTV0_9EURO</name>
<feature type="region of interest" description="Disordered" evidence="3">
    <location>
        <begin position="332"/>
        <end position="351"/>
    </location>
</feature>
<dbReference type="Proteomes" id="UP000226031">
    <property type="component" value="Unassembled WGS sequence"/>
</dbReference>
<feature type="compositionally biased region" description="Low complexity" evidence="3">
    <location>
        <begin position="241"/>
        <end position="271"/>
    </location>
</feature>
<dbReference type="GO" id="GO:0005886">
    <property type="term" value="C:plasma membrane"/>
    <property type="evidence" value="ECO:0007669"/>
    <property type="project" value="TreeGrafter"/>
</dbReference>
<feature type="compositionally biased region" description="Low complexity" evidence="3">
    <location>
        <begin position="431"/>
        <end position="441"/>
    </location>
</feature>
<evidence type="ECO:0000313" key="5">
    <source>
        <dbReference type="EMBL" id="PGH37115.1"/>
    </source>
</evidence>
<feature type="region of interest" description="Disordered" evidence="3">
    <location>
        <begin position="233"/>
        <end position="316"/>
    </location>
</feature>
<dbReference type="InterPro" id="IPR049609">
    <property type="entry name" value="Syp1-like_MHD"/>
</dbReference>
<sequence>MELSRQDYPAIVASLTPTQASAVLTERIRLISKINSDIADWLSERRRVEDAYVLGLRKLARRPQQDGSAALGVFQTPWQRILSATESLAESHETLSQEIEADVERPLKEYASKNNDMQSMSTMQHDLANLAKELESAKKKADKLKDKGPKAAAKTSSAVSAAQEVAQQWESRAPFVFEQLQAVDEHRLNHLRDVLTQYETHEVDQMERTRQSAESCLNALLNVQTDEEIRAFTTRVTGGRAPVSRTTTTTHAPATTSPPSSAPDPAAAAVEPLPPPPRIQDDATSQRSGRSNQGRLGAAEKNSNQNISPEPLGHLRLGGLKRFGTVMGRRKSVVHHSTGSAGSPERKFRSPFTAFRKSESTRSFQQVDMQPNVGDFLAPTASRDDPSLRRPASSPREIARSESISVSRQRPATPNGDVVPEEGTVLDVNSAEQAPAAAQPPKIDAEGYSERPDSLDEISRVQKEATAAEEPGLNLTIRDQPIQEDESEAKMALTEVANTLRLKAQQSGVSRGVGTLRGRRDVRNTIFVPNPSSEDSGMNLVPGLVAGPAPVSPLYVPKAVTSPGSHDDHALSDTTSIHSSQTLHSLSGPVSHPELSEPGLNASIVETVNAWFSDGAVTRSFVVGELALAYNSTTNPSSDPELVRLNNFQILEKVAANPVLVTEAGNSLKGKEKEKGHGDEEKKGEYLISLPSIARSTPTVAFKYQIHLNPSNLSAYCPVIFNPVWNLEELQASVIITYSINPNFISTTPSTPITLKNLVLTVNLDLSPQEDETTKQPREVARAIGAVMYPNTGATFRRKTSAVTWKISELEVATEGDQRFLARFSTTVSGPRKGKVDAKFDVLNANSGERLGISVQTSASGQEKKKADDPFADESLGASNGATSPEPKPISKTWEEVSTRRKLTAGRYTSLG</sequence>
<evidence type="ECO:0000256" key="3">
    <source>
        <dbReference type="SAM" id="MobiDB-lite"/>
    </source>
</evidence>
<dbReference type="FunFam" id="1.20.1270.60:FF:000102">
    <property type="entry name" value="WGS project CABT00000000 data, contig 2.23"/>
    <property type="match status" value="1"/>
</dbReference>
<dbReference type="InterPro" id="IPR018808">
    <property type="entry name" value="Muniscin_C"/>
</dbReference>
<feature type="domain" description="MHD" evidence="4">
    <location>
        <begin position="597"/>
        <end position="911"/>
    </location>
</feature>
<dbReference type="AlphaFoldDB" id="A0A2B7ZTV0"/>
<evidence type="ECO:0000313" key="6">
    <source>
        <dbReference type="Proteomes" id="UP000226031"/>
    </source>
</evidence>
<dbReference type="CDD" id="cd07650">
    <property type="entry name" value="F-BAR_Syp1p_like"/>
    <property type="match status" value="1"/>
</dbReference>
<feature type="region of interest" description="Disordered" evidence="3">
    <location>
        <begin position="853"/>
        <end position="912"/>
    </location>
</feature>
<dbReference type="InterPro" id="IPR001060">
    <property type="entry name" value="FCH_dom"/>
</dbReference>
<dbReference type="GO" id="GO:0032153">
    <property type="term" value="C:cell division site"/>
    <property type="evidence" value="ECO:0007669"/>
    <property type="project" value="TreeGrafter"/>
</dbReference>
<comment type="caution">
    <text evidence="5">The sequence shown here is derived from an EMBL/GenBank/DDBJ whole genome shotgun (WGS) entry which is preliminary data.</text>
</comment>
<dbReference type="InterPro" id="IPR027267">
    <property type="entry name" value="AH/BAR_dom_sf"/>
</dbReference>
<protein>
    <recommendedName>
        <fullName evidence="4">MHD domain-containing protein</fullName>
    </recommendedName>
</protein>
<gene>
    <name evidence="5" type="ORF">GX50_00098</name>
</gene>
<dbReference type="PANTHER" id="PTHR23065">
    <property type="entry name" value="PROLINE-SERINE-THREONINE PHOSPHATASE INTERACTING PROTEIN 1"/>
    <property type="match status" value="1"/>
</dbReference>
<dbReference type="InterPro" id="IPR028565">
    <property type="entry name" value="MHD"/>
</dbReference>
<feature type="region of interest" description="Disordered" evidence="3">
    <location>
        <begin position="356"/>
        <end position="472"/>
    </location>
</feature>
<dbReference type="PROSITE" id="PS51072">
    <property type="entry name" value="MHD"/>
    <property type="match status" value="1"/>
</dbReference>
<dbReference type="GO" id="GO:0030139">
    <property type="term" value="C:endocytic vesicle"/>
    <property type="evidence" value="ECO:0007669"/>
    <property type="project" value="TreeGrafter"/>
</dbReference>
<reference evidence="5 6" key="1">
    <citation type="submission" date="2017-10" db="EMBL/GenBank/DDBJ databases">
        <title>Comparative genomics in systemic dimorphic fungi from Ajellomycetaceae.</title>
        <authorList>
            <person name="Munoz J.F."/>
            <person name="Mcewen J.G."/>
            <person name="Clay O.K."/>
            <person name="Cuomo C.A."/>
        </authorList>
    </citation>
    <scope>NUCLEOTIDE SEQUENCE [LARGE SCALE GENOMIC DNA]</scope>
    <source>
        <strain evidence="5 6">UAMH4076</strain>
    </source>
</reference>
<dbReference type="CDD" id="cd09264">
    <property type="entry name" value="AP_Syp1_MHD"/>
    <property type="match status" value="1"/>
</dbReference>
<keyword evidence="2" id="KW-0175">Coiled coil</keyword>
<feature type="compositionally biased region" description="Polar residues" evidence="3">
    <location>
        <begin position="282"/>
        <end position="294"/>
    </location>
</feature>